<feature type="transmembrane region" description="Helical" evidence="12">
    <location>
        <begin position="199"/>
        <end position="217"/>
    </location>
</feature>
<dbReference type="EMBL" id="BMAQ01000030">
    <property type="protein sequence ID" value="GFR38945.1"/>
    <property type="molecule type" value="Genomic_DNA"/>
</dbReference>
<gene>
    <name evidence="13" type="primary">cydB</name>
    <name evidence="13" type="ORF">PRECH8_22410</name>
</gene>
<keyword evidence="14" id="KW-1185">Reference proteome</keyword>
<evidence type="ECO:0000256" key="5">
    <source>
        <dbReference type="ARBA" id="ARBA00022617"/>
    </source>
</evidence>
<dbReference type="GO" id="GO:0046872">
    <property type="term" value="F:metal ion binding"/>
    <property type="evidence" value="ECO:0007669"/>
    <property type="project" value="UniProtKB-KW"/>
</dbReference>
<organism evidence="13 14">
    <name type="scientific">Insulibacter thermoxylanivorax</name>
    <dbReference type="NCBI Taxonomy" id="2749268"/>
    <lineage>
        <taxon>Bacteria</taxon>
        <taxon>Bacillati</taxon>
        <taxon>Bacillota</taxon>
        <taxon>Bacilli</taxon>
        <taxon>Bacillales</taxon>
        <taxon>Paenibacillaceae</taxon>
        <taxon>Insulibacter</taxon>
    </lineage>
</organism>
<comment type="subcellular location">
    <subcellularLocation>
        <location evidence="1">Cell membrane</location>
        <topology evidence="1">Multi-pass membrane protein</topology>
    </subcellularLocation>
</comment>
<keyword evidence="10" id="KW-0408">Iron</keyword>
<dbReference type="InterPro" id="IPR003317">
    <property type="entry name" value="Cyt-d_oxidase_su2"/>
</dbReference>
<evidence type="ECO:0000256" key="10">
    <source>
        <dbReference type="ARBA" id="ARBA00023004"/>
    </source>
</evidence>
<dbReference type="NCBIfam" id="TIGR00203">
    <property type="entry name" value="cydB"/>
    <property type="match status" value="1"/>
</dbReference>
<evidence type="ECO:0000256" key="8">
    <source>
        <dbReference type="ARBA" id="ARBA00022982"/>
    </source>
</evidence>
<evidence type="ECO:0000256" key="3">
    <source>
        <dbReference type="ARBA" id="ARBA00022448"/>
    </source>
</evidence>
<dbReference type="PIRSF" id="PIRSF000267">
    <property type="entry name" value="Cyt_oxidse_sub2"/>
    <property type="match status" value="1"/>
</dbReference>
<dbReference type="GO" id="GO:0009055">
    <property type="term" value="F:electron transfer activity"/>
    <property type="evidence" value="ECO:0007669"/>
    <property type="project" value="TreeGrafter"/>
</dbReference>
<keyword evidence="9 12" id="KW-1133">Transmembrane helix</keyword>
<evidence type="ECO:0000256" key="2">
    <source>
        <dbReference type="ARBA" id="ARBA00007543"/>
    </source>
</evidence>
<feature type="transmembrane region" description="Helical" evidence="12">
    <location>
        <begin position="114"/>
        <end position="137"/>
    </location>
</feature>
<comment type="caution">
    <text evidence="13">The sequence shown here is derived from an EMBL/GenBank/DDBJ whole genome shotgun (WGS) entry which is preliminary data.</text>
</comment>
<keyword evidence="3" id="KW-0813">Transport</keyword>
<evidence type="ECO:0000256" key="4">
    <source>
        <dbReference type="ARBA" id="ARBA00022475"/>
    </source>
</evidence>
<evidence type="ECO:0000256" key="12">
    <source>
        <dbReference type="SAM" id="Phobius"/>
    </source>
</evidence>
<name>A0A916VI59_9BACL</name>
<evidence type="ECO:0000313" key="14">
    <source>
        <dbReference type="Proteomes" id="UP000654993"/>
    </source>
</evidence>
<keyword evidence="5" id="KW-0349">Heme</keyword>
<dbReference type="GO" id="GO:0070069">
    <property type="term" value="C:cytochrome complex"/>
    <property type="evidence" value="ECO:0007669"/>
    <property type="project" value="TreeGrafter"/>
</dbReference>
<keyword evidence="7" id="KW-0479">Metal-binding</keyword>
<sequence length="337" mass="37680">MSLNDLWFLLIAVLFTGFFFLEGFDFGVGMATRTLAKGNLERRVLINTIGPFWDANEVWLITAAGAMFAAFPHWYSTLFSGYYLVLTFILLALIARGVAFEFRSKVDNPRWQNVWDIAIFIGSLFPPLLFGIMFTSMIKGVPIDHNMHMSAGFFDIINGYSVWGGITITGLCFLHGLIFISLRTTDDLRTRARTMATRWVPVQAVLLLVLVIWTAYATDLFQARFTLSMIIVALGVVAVALTYAALRKGKEGLAFGMSGATIILMVASMFVGLFPNVMISTIDESFNLTVMNAASNPYTLKAMTIVAVCLLPFVLGYQIWSYYVFSKRVSTKDHLEY</sequence>
<evidence type="ECO:0000256" key="1">
    <source>
        <dbReference type="ARBA" id="ARBA00004651"/>
    </source>
</evidence>
<dbReference type="GO" id="GO:0005886">
    <property type="term" value="C:plasma membrane"/>
    <property type="evidence" value="ECO:0007669"/>
    <property type="project" value="UniProtKB-SubCell"/>
</dbReference>
<evidence type="ECO:0000256" key="7">
    <source>
        <dbReference type="ARBA" id="ARBA00022723"/>
    </source>
</evidence>
<feature type="transmembrane region" description="Helical" evidence="12">
    <location>
        <begin position="223"/>
        <end position="246"/>
    </location>
</feature>
<feature type="transmembrane region" description="Helical" evidence="12">
    <location>
        <begin position="6"/>
        <end position="31"/>
    </location>
</feature>
<evidence type="ECO:0000256" key="11">
    <source>
        <dbReference type="ARBA" id="ARBA00023136"/>
    </source>
</evidence>
<evidence type="ECO:0000256" key="6">
    <source>
        <dbReference type="ARBA" id="ARBA00022692"/>
    </source>
</evidence>
<feature type="transmembrane region" description="Helical" evidence="12">
    <location>
        <begin position="253"/>
        <end position="282"/>
    </location>
</feature>
<evidence type="ECO:0000313" key="13">
    <source>
        <dbReference type="EMBL" id="GFR38945.1"/>
    </source>
</evidence>
<dbReference type="AlphaFoldDB" id="A0A916VI59"/>
<keyword evidence="8" id="KW-0249">Electron transport</keyword>
<proteinExistence type="inferred from homology"/>
<feature type="transmembrane region" description="Helical" evidence="12">
    <location>
        <begin position="302"/>
        <end position="325"/>
    </location>
</feature>
<evidence type="ECO:0000256" key="9">
    <source>
        <dbReference type="ARBA" id="ARBA00022989"/>
    </source>
</evidence>
<dbReference type="RefSeq" id="WP_200967149.1">
    <property type="nucleotide sequence ID" value="NZ_BMAQ01000030.1"/>
</dbReference>
<keyword evidence="6 12" id="KW-0812">Transmembrane</keyword>
<keyword evidence="11 12" id="KW-0472">Membrane</keyword>
<protein>
    <submittedName>
        <fullName evidence="13">Cytochrome D ubiquinol oxidase subunit II</fullName>
    </submittedName>
</protein>
<dbReference type="PANTHER" id="PTHR43141:SF5">
    <property type="entry name" value="CYTOCHROME BD-I UBIQUINOL OXIDASE SUBUNIT 2"/>
    <property type="match status" value="1"/>
</dbReference>
<dbReference type="Pfam" id="PF02322">
    <property type="entry name" value="Cyt_bd_oxida_II"/>
    <property type="match status" value="1"/>
</dbReference>
<dbReference type="PANTHER" id="PTHR43141">
    <property type="entry name" value="CYTOCHROME BD2 SUBUNIT II"/>
    <property type="match status" value="1"/>
</dbReference>
<keyword evidence="4" id="KW-1003">Cell membrane</keyword>
<reference evidence="13" key="2">
    <citation type="journal article" date="2021" name="Data Brief">
        <title>Draft genome sequence data of the facultative, thermophilic, xylanolytic bacterium Paenibacillus sp. strain DA-C8.</title>
        <authorList>
            <person name="Chhe C."/>
            <person name="Uke A."/>
            <person name="Baramee S."/>
            <person name="Ungkulpasvich U."/>
            <person name="Tachaapaikoon C."/>
            <person name="Pason P."/>
            <person name="Waeonukul R."/>
            <person name="Ratanakhanokchai K."/>
            <person name="Kosugi A."/>
        </authorList>
    </citation>
    <scope>NUCLEOTIDE SEQUENCE</scope>
    <source>
        <strain evidence="13">DA-C8</strain>
    </source>
</reference>
<reference evidence="13" key="1">
    <citation type="submission" date="2020-08" db="EMBL/GenBank/DDBJ databases">
        <authorList>
            <person name="Uke A."/>
            <person name="Chhe C."/>
            <person name="Baramee S."/>
            <person name="Kosugi A."/>
        </authorList>
    </citation>
    <scope>NUCLEOTIDE SEQUENCE</scope>
    <source>
        <strain evidence="13">DA-C8</strain>
    </source>
</reference>
<feature type="transmembrane region" description="Helical" evidence="12">
    <location>
        <begin position="157"/>
        <end position="178"/>
    </location>
</feature>
<feature type="transmembrane region" description="Helical" evidence="12">
    <location>
        <begin position="81"/>
        <end position="102"/>
    </location>
</feature>
<accession>A0A916VI59</accession>
<dbReference type="GO" id="GO:0019646">
    <property type="term" value="P:aerobic electron transport chain"/>
    <property type="evidence" value="ECO:0007669"/>
    <property type="project" value="TreeGrafter"/>
</dbReference>
<dbReference type="GO" id="GO:0016682">
    <property type="term" value="F:oxidoreductase activity, acting on diphenols and related substances as donors, oxygen as acceptor"/>
    <property type="evidence" value="ECO:0007669"/>
    <property type="project" value="TreeGrafter"/>
</dbReference>
<comment type="similarity">
    <text evidence="2">Belongs to the cytochrome ubiquinol oxidase subunit 2 family.</text>
</comment>
<dbReference type="Proteomes" id="UP000654993">
    <property type="component" value="Unassembled WGS sequence"/>
</dbReference>